<dbReference type="Pfam" id="PF20805">
    <property type="entry name" value="Integrin_A_Ig_2"/>
    <property type="match status" value="1"/>
</dbReference>
<dbReference type="Gene3D" id="2.60.40.1530">
    <property type="entry name" value="ntegrin, alpha v. Chain A, domain 4"/>
    <property type="match status" value="1"/>
</dbReference>
<dbReference type="Gene3D" id="1.20.5.930">
    <property type="entry name" value="Bicelle-embedded integrin alpha(iib) transmembrane segment"/>
    <property type="match status" value="1"/>
</dbReference>
<dbReference type="InterPro" id="IPR002035">
    <property type="entry name" value="VWF_A"/>
</dbReference>
<dbReference type="GO" id="GO:0005178">
    <property type="term" value="F:integrin binding"/>
    <property type="evidence" value="ECO:0007669"/>
    <property type="project" value="TreeGrafter"/>
</dbReference>
<reference evidence="18" key="3">
    <citation type="submission" date="2025-08" db="UniProtKB">
        <authorList>
            <consortium name="Ensembl"/>
        </authorList>
    </citation>
    <scope>IDENTIFICATION</scope>
</reference>
<evidence type="ECO:0000256" key="3">
    <source>
        <dbReference type="ARBA" id="ARBA00022692"/>
    </source>
</evidence>
<evidence type="ECO:0000256" key="9">
    <source>
        <dbReference type="ARBA" id="ARBA00022989"/>
    </source>
</evidence>
<evidence type="ECO:0000256" key="2">
    <source>
        <dbReference type="ARBA" id="ARBA00008054"/>
    </source>
</evidence>
<dbReference type="AlphaFoldDB" id="A0A3P8ZL77"/>
<keyword evidence="4" id="KW-0479">Metal-binding</keyword>
<dbReference type="GO" id="GO:0007160">
    <property type="term" value="P:cell-matrix adhesion"/>
    <property type="evidence" value="ECO:0007669"/>
    <property type="project" value="TreeGrafter"/>
</dbReference>
<dbReference type="Gene3D" id="2.60.40.1510">
    <property type="entry name" value="ntegrin, alpha v. Chain A, domain 3"/>
    <property type="match status" value="1"/>
</dbReference>
<dbReference type="Pfam" id="PF00092">
    <property type="entry name" value="VWA"/>
    <property type="match status" value="1"/>
</dbReference>
<dbReference type="PROSITE" id="PS50234">
    <property type="entry name" value="VWFA"/>
    <property type="match status" value="1"/>
</dbReference>
<dbReference type="GeneTree" id="ENSGT00940000154838"/>
<evidence type="ECO:0000256" key="11">
    <source>
        <dbReference type="ARBA" id="ARBA00023136"/>
    </source>
</evidence>
<keyword evidence="14" id="KW-0325">Glycoprotein</keyword>
<dbReference type="Pfam" id="PF08441">
    <property type="entry name" value="Integrin_A_Ig_1"/>
    <property type="match status" value="1"/>
</dbReference>
<dbReference type="SMART" id="SM00327">
    <property type="entry name" value="VWA"/>
    <property type="match status" value="1"/>
</dbReference>
<evidence type="ECO:0000259" key="17">
    <source>
        <dbReference type="PROSITE" id="PS50234"/>
    </source>
</evidence>
<feature type="repeat" description="FG-GAP" evidence="15">
    <location>
        <begin position="504"/>
        <end position="561"/>
    </location>
</feature>
<keyword evidence="19" id="KW-1185">Reference proteome</keyword>
<dbReference type="InterPro" id="IPR028994">
    <property type="entry name" value="Integrin_alpha_N"/>
</dbReference>
<keyword evidence="13 16" id="KW-0675">Receptor</keyword>
<feature type="signal peptide" evidence="16">
    <location>
        <begin position="1"/>
        <end position="18"/>
    </location>
</feature>
<sequence length="1139" mass="125540">MAWITSIYLLSVSQVILNFNIEPVAWKYISAPASGFGYKVVQINSTNLLISAPVEQYEQSKRGKVYQCLVGGSSCTPLPIEVPSYGVNMSLGLSMTKDPKTSKILVCGPTIPRDCKTITTYNGMCLEIDTKLNIGSPMPLSLEECPGQTDIAFLLDGSGSIYPADFKRMKDFVKNLITQFLHRNTQFAIIQFSTDSEIHMSFNYFKNNIQSWESKLYGISQQQGWTYTAKAINRIVQDVFIANQGSRPNAEKILIVITDGESTDSYNLKSAIQAAETAKIIRFAIGVGSAFYSDRAKNELSSIASSPQTNHMFQVDNFQALDQISNSLQNSIFPIEGSQTTGESIKMEMAQEGMSAAYIPGGGFQVASVGAFQWRGAYQEYTSATKTPILKQSPNMEPDSYMGYSMAVASTSTRQFTILGAPRFKHSGRVEVFSPGATYSPTEFSGQIGTYFGAEICVVDLDKDSYTDLVIISAPMFKDRDREGRVFVCTLKDRSGMVCEFTAEMTMEGDLGNMGRFGTSLAPLPDMNMDGFNDLAVGAPLENNGQGSVYIFLGARGGISNIYSQRISGLDVKPGLKFFGLSISQSSLDMNSDFLPDLAVGSKGAVILLRSKPIVTVRTQVTFNPAKIPTDTSNSSTPLKQNATVCFTMTKNTADNTKDQAIVNYTLTLDVTRQAPNYRAYYNSKNKIRKETKTVTLGLGEQCFDQTFYIVDEPDDALNELSNELYFTFEGLQFLGSLSSCLSPQSLTTTYHPLSFEINCGSDNNCVDNLKVDFNFTGFSEMRVGIDDLLNVTVSVESREENSYNSRIILTYPAGLSFRRSTTIQGRVECNSIDGENGITRGKSDCTINKPIFKSNSKAFFVLSYGIDSTSQFQQLVTFTANASSGNNVHASTSELYRVKEIGVKYSIYVLITRHEDSTRYINFTATEKNMKKILNQSYVVVNYVRDFNLTVIIKVPMKLGIKDIWANPNGLQISGCQRENDEKPIATDFVSKLKTNAAVDCSVATCGVFMCNVFLSKGARSSYSITGNISSGWIEQIGLESARFSLVSSATLHYDRNQYIYFSSDSKNNPPVQTIETEVEVYPEIDFTKEIIGGAVGGLFLLALITAGLYKVGFFKSKYKQFIEDDVPRDEGSAAKDE</sequence>
<gene>
    <name evidence="18" type="primary">ITGAM</name>
</gene>
<protein>
    <recommendedName>
        <fullName evidence="17">VWFA domain-containing protein</fullName>
    </recommendedName>
</protein>
<dbReference type="Pfam" id="PF21520">
    <property type="entry name" value="ITGAX-like_Ig_3"/>
    <property type="match status" value="1"/>
</dbReference>
<feature type="repeat" description="FG-GAP" evidence="15">
    <location>
        <begin position="438"/>
        <end position="498"/>
    </location>
</feature>
<evidence type="ECO:0000256" key="7">
    <source>
        <dbReference type="ARBA" id="ARBA00022837"/>
    </source>
</evidence>
<comment type="similarity">
    <text evidence="2 16">Belongs to the integrin alpha chain family.</text>
</comment>
<dbReference type="GO" id="GO:0009897">
    <property type="term" value="C:external side of plasma membrane"/>
    <property type="evidence" value="ECO:0007669"/>
    <property type="project" value="TreeGrafter"/>
</dbReference>
<keyword evidence="6" id="KW-0677">Repeat</keyword>
<dbReference type="Ensembl" id="ENSELUT00000010548.3">
    <property type="protein sequence ID" value="ENSELUP00000029589.1"/>
    <property type="gene ID" value="ENSELUG00000006512.3"/>
</dbReference>
<evidence type="ECO:0000256" key="6">
    <source>
        <dbReference type="ARBA" id="ARBA00022737"/>
    </source>
</evidence>
<accession>A0A3P8ZL77</accession>
<reference evidence="19" key="1">
    <citation type="journal article" date="2014" name="PLoS ONE">
        <title>The genome and linkage map of the northern pike (Esox lucius): conserved synteny revealed between the salmonid sister group and the Neoteleostei.</title>
        <authorList>
            <person name="Rondeau E.B."/>
            <person name="Minkley D.R."/>
            <person name="Leong J.S."/>
            <person name="Messmer A.M."/>
            <person name="Jantzen J.R."/>
            <person name="von Schalburg K.R."/>
            <person name="Lemon C."/>
            <person name="Bird N.H."/>
            <person name="Koop B.F."/>
        </authorList>
    </citation>
    <scope>NUCLEOTIDE SEQUENCE</scope>
</reference>
<evidence type="ECO:0000256" key="8">
    <source>
        <dbReference type="ARBA" id="ARBA00022889"/>
    </source>
</evidence>
<dbReference type="PROSITE" id="PS51470">
    <property type="entry name" value="FG_GAP"/>
    <property type="match status" value="3"/>
</dbReference>
<feature type="transmembrane region" description="Helical" evidence="16">
    <location>
        <begin position="1092"/>
        <end position="1111"/>
    </location>
</feature>
<evidence type="ECO:0000313" key="19">
    <source>
        <dbReference type="Proteomes" id="UP000265140"/>
    </source>
</evidence>
<dbReference type="InParanoid" id="A0A3P8ZL77"/>
<dbReference type="InterPro" id="IPR000413">
    <property type="entry name" value="Integrin_alpha"/>
</dbReference>
<reference evidence="18" key="4">
    <citation type="submission" date="2025-09" db="UniProtKB">
        <authorList>
            <consortium name="Ensembl"/>
        </authorList>
    </citation>
    <scope>IDENTIFICATION</scope>
</reference>
<comment type="subcellular location">
    <subcellularLocation>
        <location evidence="1 16">Membrane</location>
        <topology evidence="1 16">Single-pass type I membrane protein</topology>
    </subcellularLocation>
</comment>
<dbReference type="InterPro" id="IPR036465">
    <property type="entry name" value="vWFA_dom_sf"/>
</dbReference>
<keyword evidence="7" id="KW-0106">Calcium</keyword>
<evidence type="ECO:0000256" key="13">
    <source>
        <dbReference type="ARBA" id="ARBA00023170"/>
    </source>
</evidence>
<dbReference type="GO" id="GO:0008305">
    <property type="term" value="C:integrin complex"/>
    <property type="evidence" value="ECO:0007669"/>
    <property type="project" value="InterPro"/>
</dbReference>
<keyword evidence="11 16" id="KW-0472">Membrane</keyword>
<keyword evidence="8 16" id="KW-0130">Cell adhesion</keyword>
<dbReference type="Bgee" id="ENSELUG00000006512">
    <property type="expression patterns" value="Expressed in pharyngeal gill and 5 other cell types or tissues"/>
</dbReference>
<evidence type="ECO:0000313" key="18">
    <source>
        <dbReference type="Ensembl" id="ENSELUP00000029589.1"/>
    </source>
</evidence>
<dbReference type="InterPro" id="IPR048633">
    <property type="entry name" value="ITGAX-like_Ig_3"/>
</dbReference>
<dbReference type="InterPro" id="IPR013517">
    <property type="entry name" value="FG-GAP"/>
</dbReference>
<dbReference type="Gene3D" id="2.130.10.130">
    <property type="entry name" value="Integrin alpha, N-terminal"/>
    <property type="match status" value="2"/>
</dbReference>
<keyword evidence="12" id="KW-1015">Disulfide bond</keyword>
<keyword evidence="5 16" id="KW-0732">Signal</keyword>
<dbReference type="GO" id="GO:0046872">
    <property type="term" value="F:metal ion binding"/>
    <property type="evidence" value="ECO:0007669"/>
    <property type="project" value="UniProtKB-KW"/>
</dbReference>
<keyword evidence="10 16" id="KW-0401">Integrin</keyword>
<dbReference type="PRINTS" id="PR01185">
    <property type="entry name" value="INTEGRINA"/>
</dbReference>
<evidence type="ECO:0000256" key="4">
    <source>
        <dbReference type="ARBA" id="ARBA00022723"/>
    </source>
</evidence>
<dbReference type="SMART" id="SM00191">
    <property type="entry name" value="Int_alpha"/>
    <property type="match status" value="4"/>
</dbReference>
<evidence type="ECO:0000256" key="1">
    <source>
        <dbReference type="ARBA" id="ARBA00004479"/>
    </source>
</evidence>
<evidence type="ECO:0000256" key="12">
    <source>
        <dbReference type="ARBA" id="ARBA00023157"/>
    </source>
</evidence>
<dbReference type="Pfam" id="PF01839">
    <property type="entry name" value="FG-GAP"/>
    <property type="match status" value="2"/>
</dbReference>
<feature type="domain" description="VWFA" evidence="17">
    <location>
        <begin position="150"/>
        <end position="328"/>
    </location>
</feature>
<dbReference type="GO" id="GO:0007229">
    <property type="term" value="P:integrin-mediated signaling pathway"/>
    <property type="evidence" value="ECO:0007669"/>
    <property type="project" value="UniProtKB-KW"/>
</dbReference>
<evidence type="ECO:0000256" key="5">
    <source>
        <dbReference type="ARBA" id="ARBA00022729"/>
    </source>
</evidence>
<dbReference type="FunCoup" id="A0A3P8ZL77">
    <property type="interactions" value="197"/>
</dbReference>
<dbReference type="InterPro" id="IPR032695">
    <property type="entry name" value="Integrin_dom_sf"/>
</dbReference>
<dbReference type="InterPro" id="IPR013519">
    <property type="entry name" value="Int_alpha_beta-p"/>
</dbReference>
<name>A0A3P8ZL77_ESOLU</name>
<proteinExistence type="inferred from homology"/>
<dbReference type="SUPFAM" id="SSF69318">
    <property type="entry name" value="Integrin alpha N-terminal domain"/>
    <property type="match status" value="1"/>
</dbReference>
<dbReference type="GO" id="GO:0098609">
    <property type="term" value="P:cell-cell adhesion"/>
    <property type="evidence" value="ECO:0007669"/>
    <property type="project" value="TreeGrafter"/>
</dbReference>
<evidence type="ECO:0000256" key="15">
    <source>
        <dbReference type="PROSITE-ProRule" id="PRU00803"/>
    </source>
</evidence>
<evidence type="ECO:0000256" key="10">
    <source>
        <dbReference type="ARBA" id="ARBA00023037"/>
    </source>
</evidence>
<dbReference type="OrthoDB" id="5317514at2759"/>
<feature type="chain" id="PRO_5017845263" description="VWFA domain-containing protein" evidence="16">
    <location>
        <begin position="19"/>
        <end position="1139"/>
    </location>
</feature>
<dbReference type="STRING" id="8010.ENSELUP00000029589"/>
<dbReference type="SUPFAM" id="SSF69179">
    <property type="entry name" value="Integrin domains"/>
    <property type="match status" value="2"/>
</dbReference>
<dbReference type="PRINTS" id="PR00453">
    <property type="entry name" value="VWFADOMAIN"/>
</dbReference>
<evidence type="ECO:0000256" key="14">
    <source>
        <dbReference type="ARBA" id="ARBA00023180"/>
    </source>
</evidence>
<dbReference type="Gene3D" id="2.60.40.1460">
    <property type="entry name" value="Integrin domains. Chain A, domain 2"/>
    <property type="match status" value="1"/>
</dbReference>
<dbReference type="KEGG" id="els:105008041"/>
<dbReference type="PANTHER" id="PTHR23220:SF118">
    <property type="entry name" value="INTEGRIN ALPHA-X"/>
    <property type="match status" value="1"/>
</dbReference>
<dbReference type="Proteomes" id="UP000265140">
    <property type="component" value="Chromosome 5"/>
</dbReference>
<evidence type="ECO:0000256" key="16">
    <source>
        <dbReference type="RuleBase" id="RU003762"/>
    </source>
</evidence>
<dbReference type="OMA" id="EHRYHVN"/>
<reference evidence="18" key="2">
    <citation type="submission" date="2020-02" db="EMBL/GenBank/DDBJ databases">
        <title>Esox lucius (northern pike) genome, fEsoLuc1, primary haplotype.</title>
        <authorList>
            <person name="Myers G."/>
            <person name="Karagic N."/>
            <person name="Meyer A."/>
            <person name="Pippel M."/>
            <person name="Reichard M."/>
            <person name="Winkler S."/>
            <person name="Tracey A."/>
            <person name="Sims Y."/>
            <person name="Howe K."/>
            <person name="Rhie A."/>
            <person name="Formenti G."/>
            <person name="Durbin R."/>
            <person name="Fedrigo O."/>
            <person name="Jarvis E.D."/>
        </authorList>
    </citation>
    <scope>NUCLEOTIDE SEQUENCE [LARGE SCALE GENOMIC DNA]</scope>
</reference>
<keyword evidence="9 16" id="KW-1133">Transmembrane helix</keyword>
<dbReference type="PANTHER" id="PTHR23220">
    <property type="entry name" value="INTEGRIN ALPHA"/>
    <property type="match status" value="1"/>
</dbReference>
<dbReference type="InterPro" id="IPR048285">
    <property type="entry name" value="Integrin_alpha_Ig-like_2"/>
</dbReference>
<dbReference type="FunFam" id="3.40.50.410:FF:000012">
    <property type="entry name" value="Integrin, alpha 10"/>
    <property type="match status" value="1"/>
</dbReference>
<organism evidence="18 19">
    <name type="scientific">Esox lucius</name>
    <name type="common">Northern pike</name>
    <dbReference type="NCBI Taxonomy" id="8010"/>
    <lineage>
        <taxon>Eukaryota</taxon>
        <taxon>Metazoa</taxon>
        <taxon>Chordata</taxon>
        <taxon>Craniata</taxon>
        <taxon>Vertebrata</taxon>
        <taxon>Euteleostomi</taxon>
        <taxon>Actinopterygii</taxon>
        <taxon>Neopterygii</taxon>
        <taxon>Teleostei</taxon>
        <taxon>Protacanthopterygii</taxon>
        <taxon>Esociformes</taxon>
        <taxon>Esocidae</taxon>
        <taxon>Esox</taxon>
    </lineage>
</organism>
<dbReference type="GO" id="GO:0033627">
    <property type="term" value="P:cell adhesion mediated by integrin"/>
    <property type="evidence" value="ECO:0007669"/>
    <property type="project" value="TreeGrafter"/>
</dbReference>
<dbReference type="SUPFAM" id="SSF53300">
    <property type="entry name" value="vWA-like"/>
    <property type="match status" value="1"/>
</dbReference>
<feature type="repeat" description="FG-GAP" evidence="15">
    <location>
        <begin position="565"/>
        <end position="626"/>
    </location>
</feature>
<keyword evidence="3 16" id="KW-0812">Transmembrane</keyword>
<dbReference type="InterPro" id="IPR013649">
    <property type="entry name" value="Integrin_alpha_Ig-like_1"/>
</dbReference>
<dbReference type="Gene3D" id="3.40.50.410">
    <property type="entry name" value="von Willebrand factor, type A domain"/>
    <property type="match status" value="1"/>
</dbReference>